<comment type="caution">
    <text evidence="3">The sequence shown here is derived from an EMBL/GenBank/DDBJ whole genome shotgun (WGS) entry which is preliminary data.</text>
</comment>
<organism evidence="3 4">
    <name type="scientific">Chrysophaeum taylorii</name>
    <dbReference type="NCBI Taxonomy" id="2483200"/>
    <lineage>
        <taxon>Eukaryota</taxon>
        <taxon>Sar</taxon>
        <taxon>Stramenopiles</taxon>
        <taxon>Ochrophyta</taxon>
        <taxon>Pelagophyceae</taxon>
        <taxon>Pelagomonadales</taxon>
        <taxon>Pelagomonadaceae</taxon>
        <taxon>Chrysophaeum</taxon>
    </lineage>
</organism>
<dbReference type="Pfam" id="PF01467">
    <property type="entry name" value="CTP_transf_like"/>
    <property type="match status" value="1"/>
</dbReference>
<dbReference type="AlphaFoldDB" id="A0AAD7UJZ6"/>
<reference evidence="3" key="1">
    <citation type="submission" date="2023-01" db="EMBL/GenBank/DDBJ databases">
        <title>Metagenome sequencing of chrysophaentin producing Chrysophaeum taylorii.</title>
        <authorList>
            <person name="Davison J."/>
            <person name="Bewley C."/>
        </authorList>
    </citation>
    <scope>NUCLEOTIDE SEQUENCE</scope>
    <source>
        <strain evidence="3">NIES-1699</strain>
    </source>
</reference>
<proteinExistence type="predicted"/>
<accession>A0AAD7UJZ6</accession>
<dbReference type="EMBL" id="JAQMWT010000129">
    <property type="protein sequence ID" value="KAJ8609836.1"/>
    <property type="molecule type" value="Genomic_DNA"/>
</dbReference>
<dbReference type="InterPro" id="IPR004821">
    <property type="entry name" value="Cyt_trans-like"/>
</dbReference>
<dbReference type="GO" id="GO:0004140">
    <property type="term" value="F:dephospho-CoA kinase activity"/>
    <property type="evidence" value="ECO:0007669"/>
    <property type="project" value="TreeGrafter"/>
</dbReference>
<dbReference type="Proteomes" id="UP001230188">
    <property type="component" value="Unassembled WGS sequence"/>
</dbReference>
<sequence>MPCVVYVQSGHDDATLRSAATRATRLYVAFGRCTVSTLERLRAVFATVASVDPRLDAVAVLSPDDVREAVDVVVGARPAGAFFEGSKVAEAAAAAAAAGPPPDEPSLEHAAVAVGGTFDRLHAGHRLLLAATAAVCSQRVYVGIAGDALLANKNLAHLLESFEARAAAVVEYLKRANPRLEVKVSALLDPKAPPKAATVEEISALVVSEETVAGACRVAEMRREAAIASPLAIVVVGLVEPSGQEAAGSSSSSSSSKLSSSQLRRADSVSERR</sequence>
<dbReference type="PANTHER" id="PTHR10695">
    <property type="entry name" value="DEPHOSPHO-COA KINASE-RELATED"/>
    <property type="match status" value="1"/>
</dbReference>
<gene>
    <name evidence="3" type="ORF">CTAYLR_008123</name>
</gene>
<name>A0AAD7UJZ6_9STRA</name>
<keyword evidence="4" id="KW-1185">Reference proteome</keyword>
<dbReference type="Gene3D" id="3.40.50.620">
    <property type="entry name" value="HUPs"/>
    <property type="match status" value="1"/>
</dbReference>
<dbReference type="PANTHER" id="PTHR10695:SF46">
    <property type="entry name" value="BIFUNCTIONAL COENZYME A SYNTHASE-RELATED"/>
    <property type="match status" value="1"/>
</dbReference>
<feature type="domain" description="Cytidyltransferase-like" evidence="2">
    <location>
        <begin position="114"/>
        <end position="247"/>
    </location>
</feature>
<evidence type="ECO:0000313" key="4">
    <source>
        <dbReference type="Proteomes" id="UP001230188"/>
    </source>
</evidence>
<dbReference type="InterPro" id="IPR014729">
    <property type="entry name" value="Rossmann-like_a/b/a_fold"/>
</dbReference>
<feature type="region of interest" description="Disordered" evidence="1">
    <location>
        <begin position="243"/>
        <end position="273"/>
    </location>
</feature>
<dbReference type="SUPFAM" id="SSF52374">
    <property type="entry name" value="Nucleotidylyl transferase"/>
    <property type="match status" value="1"/>
</dbReference>
<feature type="compositionally biased region" description="Low complexity" evidence="1">
    <location>
        <begin position="249"/>
        <end position="261"/>
    </location>
</feature>
<dbReference type="GO" id="GO:0015937">
    <property type="term" value="P:coenzyme A biosynthetic process"/>
    <property type="evidence" value="ECO:0007669"/>
    <property type="project" value="TreeGrafter"/>
</dbReference>
<evidence type="ECO:0000313" key="3">
    <source>
        <dbReference type="EMBL" id="KAJ8609836.1"/>
    </source>
</evidence>
<protein>
    <recommendedName>
        <fullName evidence="2">Cytidyltransferase-like domain-containing protein</fullName>
    </recommendedName>
</protein>
<evidence type="ECO:0000259" key="2">
    <source>
        <dbReference type="Pfam" id="PF01467"/>
    </source>
</evidence>
<feature type="compositionally biased region" description="Basic and acidic residues" evidence="1">
    <location>
        <begin position="264"/>
        <end position="273"/>
    </location>
</feature>
<evidence type="ECO:0000256" key="1">
    <source>
        <dbReference type="SAM" id="MobiDB-lite"/>
    </source>
</evidence>